<dbReference type="AlphaFoldDB" id="M2Z806"/>
<evidence type="ECO:0000313" key="1">
    <source>
        <dbReference type="EMBL" id="EME56809.1"/>
    </source>
</evidence>
<dbReference type="PATRIC" id="fig|1284240.4.peg.4693"/>
<dbReference type="EMBL" id="AOHO01000063">
    <property type="protein sequence ID" value="EME56809.1"/>
    <property type="molecule type" value="Genomic_DNA"/>
</dbReference>
<dbReference type="RefSeq" id="WP_007032464.1">
    <property type="nucleotide sequence ID" value="NZ_AOHO01000063.1"/>
</dbReference>
<dbReference type="GO" id="GO:0016787">
    <property type="term" value="F:hydrolase activity"/>
    <property type="evidence" value="ECO:0007669"/>
    <property type="project" value="UniProtKB-KW"/>
</dbReference>
<organism evidence="1 2">
    <name type="scientific">Amycolatopsis decaplanina DSM 44594</name>
    <dbReference type="NCBI Taxonomy" id="1284240"/>
    <lineage>
        <taxon>Bacteria</taxon>
        <taxon>Bacillati</taxon>
        <taxon>Actinomycetota</taxon>
        <taxon>Actinomycetes</taxon>
        <taxon>Pseudonocardiales</taxon>
        <taxon>Pseudonocardiaceae</taxon>
        <taxon>Amycolatopsis</taxon>
    </lineage>
</organism>
<keyword evidence="1" id="KW-0378">Hydrolase</keyword>
<dbReference type="PANTHER" id="PTHR47791:SF3">
    <property type="entry name" value="MEIOTICALLY UP-REGULATED GENE 191 PROTEIN"/>
    <property type="match status" value="1"/>
</dbReference>
<dbReference type="InterPro" id="IPR008928">
    <property type="entry name" value="6-hairpin_glycosidase_sf"/>
</dbReference>
<gene>
    <name evidence="1" type="ORF">H074_23109</name>
</gene>
<evidence type="ECO:0000313" key="2">
    <source>
        <dbReference type="Proteomes" id="UP000054226"/>
    </source>
</evidence>
<protein>
    <submittedName>
        <fullName evidence="1">Glycoside hydrolase</fullName>
    </submittedName>
</protein>
<dbReference type="OrthoDB" id="2505409at2"/>
<dbReference type="Proteomes" id="UP000054226">
    <property type="component" value="Unassembled WGS sequence"/>
</dbReference>
<dbReference type="GO" id="GO:0005975">
    <property type="term" value="P:carbohydrate metabolic process"/>
    <property type="evidence" value="ECO:0007669"/>
    <property type="project" value="InterPro"/>
</dbReference>
<reference evidence="1 2" key="1">
    <citation type="journal article" date="2013" name="Genome Announc.">
        <title>Draft Genome Sequence of Amycolatopsis decaplanina Strain DSM 44594T.</title>
        <authorList>
            <person name="Kaur N."/>
            <person name="Kumar S."/>
            <person name="Bala M."/>
            <person name="Raghava G.P."/>
            <person name="Mayilraj S."/>
        </authorList>
    </citation>
    <scope>NUCLEOTIDE SEQUENCE [LARGE SCALE GENOMIC DNA]</scope>
    <source>
        <strain evidence="1 2">DSM 44594</strain>
    </source>
</reference>
<dbReference type="Pfam" id="PF03663">
    <property type="entry name" value="Glyco_hydro_76"/>
    <property type="match status" value="1"/>
</dbReference>
<proteinExistence type="predicted"/>
<dbReference type="InterPro" id="IPR005198">
    <property type="entry name" value="Glyco_hydro_76"/>
</dbReference>
<dbReference type="SUPFAM" id="SSF48208">
    <property type="entry name" value="Six-hairpin glycosidases"/>
    <property type="match status" value="1"/>
</dbReference>
<dbReference type="Gene3D" id="1.50.10.20">
    <property type="match status" value="1"/>
</dbReference>
<comment type="caution">
    <text evidence="1">The sequence shown here is derived from an EMBL/GenBank/DDBJ whole genome shotgun (WGS) entry which is preliminary data.</text>
</comment>
<keyword evidence="2" id="KW-1185">Reference proteome</keyword>
<dbReference type="InterPro" id="IPR053169">
    <property type="entry name" value="MUG_Protein"/>
</dbReference>
<dbReference type="PANTHER" id="PTHR47791">
    <property type="entry name" value="MEIOTICALLY UP-REGULATED GENE 191 PROTEIN"/>
    <property type="match status" value="1"/>
</dbReference>
<accession>M2Z806</accession>
<name>M2Z806_9PSEU</name>
<sequence>MTALADRAATAERAIRDRHLRRVWGLPGTVLGRGGWPPSMGQRVHWHWNYWWQAHLLDTLVDAQLREPSPDRLKLIDRFVGSVRLRNFGKWINDYYDDIAWLGLALQRVGHLGLDVRGGLEAISSRLREGWTDDAGGGIWWRVGDDFKNAPANGPAAIFHAREGATQHAEGLTRWMTERLVDPGTGLVWDGLRVGADELVKHIFTYCQGVYLGACLELSEMDRVEHTIRAVAEHVAPNGVIRGQEGGDGGLFAGILARYLALAAPLLPSGVARDLVIRSADACWSGATETPDGPLFSADWATPAPSLPLAREAPERDLSVQVSAWMLLEAAATLEHRHRN</sequence>